<name>A0ACC0FUN2_9ERIC</name>
<proteinExistence type="predicted"/>
<evidence type="ECO:0000313" key="2">
    <source>
        <dbReference type="Proteomes" id="UP001060215"/>
    </source>
</evidence>
<dbReference type="EMBL" id="CM045770">
    <property type="protein sequence ID" value="KAI7992340.1"/>
    <property type="molecule type" value="Genomic_DNA"/>
</dbReference>
<organism evidence="1 2">
    <name type="scientific">Camellia lanceoleosa</name>
    <dbReference type="NCBI Taxonomy" id="1840588"/>
    <lineage>
        <taxon>Eukaryota</taxon>
        <taxon>Viridiplantae</taxon>
        <taxon>Streptophyta</taxon>
        <taxon>Embryophyta</taxon>
        <taxon>Tracheophyta</taxon>
        <taxon>Spermatophyta</taxon>
        <taxon>Magnoliopsida</taxon>
        <taxon>eudicotyledons</taxon>
        <taxon>Gunneridae</taxon>
        <taxon>Pentapetalae</taxon>
        <taxon>asterids</taxon>
        <taxon>Ericales</taxon>
        <taxon>Theaceae</taxon>
        <taxon>Camellia</taxon>
    </lineage>
</organism>
<accession>A0ACC0FUN2</accession>
<dbReference type="Proteomes" id="UP001060215">
    <property type="component" value="Chromosome 13"/>
</dbReference>
<gene>
    <name evidence="1" type="ORF">LOK49_LG12G00936</name>
</gene>
<protein>
    <submittedName>
        <fullName evidence="1">Protein EXORDIUM</fullName>
    </submittedName>
</protein>
<keyword evidence="2" id="KW-1185">Reference proteome</keyword>
<reference evidence="1 2" key="1">
    <citation type="journal article" date="2022" name="Plant J.">
        <title>Chromosome-level genome of Camellia lanceoleosa provides a valuable resource for understanding genome evolution and self-incompatibility.</title>
        <authorList>
            <person name="Gong W."/>
            <person name="Xiao S."/>
            <person name="Wang L."/>
            <person name="Liao Z."/>
            <person name="Chang Y."/>
            <person name="Mo W."/>
            <person name="Hu G."/>
            <person name="Li W."/>
            <person name="Zhao G."/>
            <person name="Zhu H."/>
            <person name="Hu X."/>
            <person name="Ji K."/>
            <person name="Xiang X."/>
            <person name="Song Q."/>
            <person name="Yuan D."/>
            <person name="Jin S."/>
            <person name="Zhang L."/>
        </authorList>
    </citation>
    <scope>NUCLEOTIDE SEQUENCE [LARGE SCALE GENOMIC DNA]</scope>
    <source>
        <strain evidence="1">SQ_2022a</strain>
    </source>
</reference>
<evidence type="ECO:0000313" key="1">
    <source>
        <dbReference type="EMBL" id="KAI7992340.1"/>
    </source>
</evidence>
<sequence>MASLVSSRFILQLLFVVSLFHISFAARKLSELVQDQTNLLQYHYGPLLSSKISINLIWYSKFNPTQRAIISDFVISMFSSPLQTQPSVVTWWKTTQNNCYLVNF</sequence>
<comment type="caution">
    <text evidence="1">The sequence shown here is derived from an EMBL/GenBank/DDBJ whole genome shotgun (WGS) entry which is preliminary data.</text>
</comment>